<keyword evidence="9 10" id="KW-0472">Membrane</keyword>
<dbReference type="InterPro" id="IPR023299">
    <property type="entry name" value="ATPase_P-typ_cyto_dom_N"/>
</dbReference>
<comment type="subcellular location">
    <subcellularLocation>
        <location evidence="1">Endomembrane system</location>
        <topology evidence="1">Multi-pass membrane protein</topology>
    </subcellularLocation>
</comment>
<feature type="transmembrane region" description="Helical" evidence="10">
    <location>
        <begin position="803"/>
        <end position="823"/>
    </location>
</feature>
<dbReference type="InterPro" id="IPR004014">
    <property type="entry name" value="ATPase_P-typ_cation-transptr_N"/>
</dbReference>
<comment type="caution">
    <text evidence="12">The sequence shown here is derived from an EMBL/GenBank/DDBJ whole genome shotgun (WGS) entry which is preliminary data.</text>
</comment>
<dbReference type="SUPFAM" id="SSF81653">
    <property type="entry name" value="Calcium ATPase, transduction domain A"/>
    <property type="match status" value="1"/>
</dbReference>
<dbReference type="Pfam" id="PF00689">
    <property type="entry name" value="Cation_ATPase_C"/>
    <property type="match status" value="1"/>
</dbReference>
<evidence type="ECO:0000256" key="8">
    <source>
        <dbReference type="ARBA" id="ARBA00022989"/>
    </source>
</evidence>
<keyword evidence="4" id="KW-0547">Nucleotide-binding</keyword>
<dbReference type="PRINTS" id="PR00119">
    <property type="entry name" value="CATATPASE"/>
</dbReference>
<dbReference type="InterPro" id="IPR001757">
    <property type="entry name" value="P_typ_ATPase"/>
</dbReference>
<keyword evidence="7" id="KW-1278">Translocase</keyword>
<dbReference type="PROSITE" id="PS00154">
    <property type="entry name" value="ATPASE_E1_E2"/>
    <property type="match status" value="1"/>
</dbReference>
<dbReference type="Gene3D" id="3.40.1110.10">
    <property type="entry name" value="Calcium-transporting ATPase, cytoplasmic domain N"/>
    <property type="match status" value="1"/>
</dbReference>
<feature type="transmembrane region" description="Helical" evidence="10">
    <location>
        <begin position="88"/>
        <end position="107"/>
    </location>
</feature>
<dbReference type="SUPFAM" id="SSF81665">
    <property type="entry name" value="Calcium ATPase, transmembrane domain M"/>
    <property type="match status" value="1"/>
</dbReference>
<keyword evidence="2" id="KW-0597">Phosphoprotein</keyword>
<keyword evidence="6" id="KW-0460">Magnesium</keyword>
<dbReference type="FunFam" id="2.70.150.10:FF:000160">
    <property type="entry name" value="Sarcoplasmic/endoplasmic reticulum calcium ATPase 1"/>
    <property type="match status" value="1"/>
</dbReference>
<evidence type="ECO:0000256" key="1">
    <source>
        <dbReference type="ARBA" id="ARBA00004127"/>
    </source>
</evidence>
<dbReference type="InterPro" id="IPR059000">
    <property type="entry name" value="ATPase_P-type_domA"/>
</dbReference>
<evidence type="ECO:0000313" key="12">
    <source>
        <dbReference type="EMBL" id="HIZ73138.1"/>
    </source>
</evidence>
<dbReference type="InterPro" id="IPR023214">
    <property type="entry name" value="HAD_sf"/>
</dbReference>
<dbReference type="SMART" id="SM00831">
    <property type="entry name" value="Cation_ATPase_N"/>
    <property type="match status" value="1"/>
</dbReference>
<feature type="transmembrane region" description="Helical" evidence="10">
    <location>
        <begin position="642"/>
        <end position="663"/>
    </location>
</feature>
<evidence type="ECO:0000256" key="2">
    <source>
        <dbReference type="ARBA" id="ARBA00022553"/>
    </source>
</evidence>
<dbReference type="Gene3D" id="1.20.1110.10">
    <property type="entry name" value="Calcium-transporting ATPase, transmembrane domain"/>
    <property type="match status" value="1"/>
</dbReference>
<evidence type="ECO:0000256" key="5">
    <source>
        <dbReference type="ARBA" id="ARBA00022840"/>
    </source>
</evidence>
<feature type="transmembrane region" description="Helical" evidence="10">
    <location>
        <begin position="773"/>
        <end position="797"/>
    </location>
</feature>
<evidence type="ECO:0000256" key="6">
    <source>
        <dbReference type="ARBA" id="ARBA00022842"/>
    </source>
</evidence>
<proteinExistence type="predicted"/>
<dbReference type="Gene3D" id="2.70.150.10">
    <property type="entry name" value="Calcium-transporting ATPase, cytoplasmic transduction domain A"/>
    <property type="match status" value="1"/>
</dbReference>
<dbReference type="AlphaFoldDB" id="A0A9D2G4Q7"/>
<dbReference type="SFLD" id="SFLDG00002">
    <property type="entry name" value="C1.7:_P-type_atpase_like"/>
    <property type="match status" value="1"/>
</dbReference>
<dbReference type="InterPro" id="IPR023298">
    <property type="entry name" value="ATPase_P-typ_TM_dom_sf"/>
</dbReference>
<feature type="transmembrane region" description="Helical" evidence="10">
    <location>
        <begin position="742"/>
        <end position="761"/>
    </location>
</feature>
<evidence type="ECO:0000256" key="4">
    <source>
        <dbReference type="ARBA" id="ARBA00022741"/>
    </source>
</evidence>
<dbReference type="InterPro" id="IPR044492">
    <property type="entry name" value="P_typ_ATPase_HD_dom"/>
</dbReference>
<reference evidence="12" key="2">
    <citation type="submission" date="2021-04" db="EMBL/GenBank/DDBJ databases">
        <authorList>
            <person name="Gilroy R."/>
        </authorList>
    </citation>
    <scope>NUCLEOTIDE SEQUENCE</scope>
    <source>
        <strain evidence="12">ChiW7-2402</strain>
    </source>
</reference>
<evidence type="ECO:0000256" key="9">
    <source>
        <dbReference type="ARBA" id="ARBA00023136"/>
    </source>
</evidence>
<dbReference type="PANTHER" id="PTHR42861">
    <property type="entry name" value="CALCIUM-TRANSPORTING ATPASE"/>
    <property type="match status" value="1"/>
</dbReference>
<dbReference type="EMBL" id="DXBB01000084">
    <property type="protein sequence ID" value="HIZ73138.1"/>
    <property type="molecule type" value="Genomic_DNA"/>
</dbReference>
<dbReference type="Pfam" id="PF00702">
    <property type="entry name" value="Hydrolase"/>
    <property type="match status" value="1"/>
</dbReference>
<dbReference type="InterPro" id="IPR008250">
    <property type="entry name" value="ATPase_P-typ_transduc_dom_A_sf"/>
</dbReference>
<dbReference type="GO" id="GO:0016020">
    <property type="term" value="C:membrane"/>
    <property type="evidence" value="ECO:0007669"/>
    <property type="project" value="InterPro"/>
</dbReference>
<accession>A0A9D2G4Q7</accession>
<evidence type="ECO:0000313" key="13">
    <source>
        <dbReference type="Proteomes" id="UP000824102"/>
    </source>
</evidence>
<feature type="transmembrane region" description="Helical" evidence="10">
    <location>
        <begin position="713"/>
        <end position="736"/>
    </location>
</feature>
<dbReference type="SFLD" id="SFLDS00003">
    <property type="entry name" value="Haloacid_Dehalogenase"/>
    <property type="match status" value="1"/>
</dbReference>
<dbReference type="GO" id="GO:0016887">
    <property type="term" value="F:ATP hydrolysis activity"/>
    <property type="evidence" value="ECO:0007669"/>
    <property type="project" value="InterPro"/>
</dbReference>
<dbReference type="PRINTS" id="PR00120">
    <property type="entry name" value="HATPASE"/>
</dbReference>
<feature type="transmembrane region" description="Helical" evidence="10">
    <location>
        <begin position="279"/>
        <end position="300"/>
    </location>
</feature>
<keyword evidence="8 10" id="KW-1133">Transmembrane helix</keyword>
<evidence type="ECO:0000256" key="10">
    <source>
        <dbReference type="SAM" id="Phobius"/>
    </source>
</evidence>
<dbReference type="GO" id="GO:0012505">
    <property type="term" value="C:endomembrane system"/>
    <property type="evidence" value="ECO:0007669"/>
    <property type="project" value="UniProtKB-SubCell"/>
</dbReference>
<dbReference type="SUPFAM" id="SSF56784">
    <property type="entry name" value="HAD-like"/>
    <property type="match status" value="1"/>
</dbReference>
<feature type="transmembrane region" description="Helical" evidence="10">
    <location>
        <begin position="675"/>
        <end position="692"/>
    </location>
</feature>
<dbReference type="SFLD" id="SFLDF00027">
    <property type="entry name" value="p-type_atpase"/>
    <property type="match status" value="1"/>
</dbReference>
<feature type="transmembrane region" description="Helical" evidence="10">
    <location>
        <begin position="248"/>
        <end position="267"/>
    </location>
</feature>
<dbReference type="InterPro" id="IPR036412">
    <property type="entry name" value="HAD-like_sf"/>
</dbReference>
<dbReference type="Proteomes" id="UP000824102">
    <property type="component" value="Unassembled WGS sequence"/>
</dbReference>
<dbReference type="InterPro" id="IPR006068">
    <property type="entry name" value="ATPase_P-typ_cation-transptr_C"/>
</dbReference>
<dbReference type="NCBIfam" id="TIGR01494">
    <property type="entry name" value="ATPase_P-type"/>
    <property type="match status" value="3"/>
</dbReference>
<feature type="transmembrane region" description="Helical" evidence="10">
    <location>
        <begin position="58"/>
        <end position="76"/>
    </location>
</feature>
<keyword evidence="5" id="KW-0067">ATP-binding</keyword>
<feature type="domain" description="Cation-transporting P-type ATPase N-terminal" evidence="11">
    <location>
        <begin position="2"/>
        <end position="75"/>
    </location>
</feature>
<dbReference type="Pfam" id="PF00122">
    <property type="entry name" value="E1-E2_ATPase"/>
    <property type="match status" value="1"/>
</dbReference>
<dbReference type="InterPro" id="IPR018303">
    <property type="entry name" value="ATPase_P-typ_P_site"/>
</dbReference>
<reference evidence="12" key="1">
    <citation type="journal article" date="2021" name="PeerJ">
        <title>Extensive microbial diversity within the chicken gut microbiome revealed by metagenomics and culture.</title>
        <authorList>
            <person name="Gilroy R."/>
            <person name="Ravi A."/>
            <person name="Getino M."/>
            <person name="Pursley I."/>
            <person name="Horton D.L."/>
            <person name="Alikhan N.F."/>
            <person name="Baker D."/>
            <person name="Gharbi K."/>
            <person name="Hall N."/>
            <person name="Watson M."/>
            <person name="Adriaenssens E.M."/>
            <person name="Foster-Nyarko E."/>
            <person name="Jarju S."/>
            <person name="Secka A."/>
            <person name="Antonio M."/>
            <person name="Oren A."/>
            <person name="Chaudhuri R.R."/>
            <person name="La Ragione R."/>
            <person name="Hildebrand F."/>
            <person name="Pallen M.J."/>
        </authorList>
    </citation>
    <scope>NUCLEOTIDE SEQUENCE</scope>
    <source>
        <strain evidence="12">ChiW7-2402</strain>
    </source>
</reference>
<evidence type="ECO:0000256" key="7">
    <source>
        <dbReference type="ARBA" id="ARBA00022967"/>
    </source>
</evidence>
<dbReference type="Gene3D" id="3.40.50.1000">
    <property type="entry name" value="HAD superfamily/HAD-like"/>
    <property type="match status" value="1"/>
</dbReference>
<sequence length="846" mass="89876">MEVYSSPKQDVLKALSATESGLGQAEAERRLAAYGRNELKEGKRRGIPALFFAQFKDLMTLILVAAAILSGVLAYVTGDKSELTDTAILLFIIVLNAAVGVVQQYRADSALEKLKKLSTATARAVRGGRVRVLPAELLVPGDVIELEEGDRIPADCRILSSEGMKCDESALTGESKPVKKRDCIVRTGAVAERENTVFSGTFCVAGRARCLVTATGMATEMGAIADLLAGAKPTPSPLDKVLARLAKIISYTVLSVAAALFVVGVLSRRAGILENLMSAIAVAVAAIPEGMGAVVTVILAMGVQRMSSFRAVIRRLSAVETLGSCTCICSDKTGTLTQNRMAVGAVSAVGGEQRLLRCMRLCESVRGSAGSYVGDPTEVALVEYAEARGERGEARLLPGGRPFTSEARCMSVRIAAEEGALYLKKGAPDVVLASCRTAGGRPLDDALLVRIRAEAEAYAGRAMRVLAFAEGKKETDLDFLGFAALLDPPREGAKEAVEECRRAGVRTVMITGDGPGTALAIARELGIARTREEVLTGEELEAMGENFPAQARRFRVFARVSPGHKLTIVKALQGAGEVVAMTGDGVNDAPSVKAADIGVAMGSGTDVTKNAADMVLGGDDFSSIVRAVEEGRGVFLNVRRTIDFFLATNLAEVLAVLLATLFLWRSDFLTSTQLLWINLITDSLPVLALGVERTKNAMDRPPVRAEDILSKRALCSIAFYGVVQTALVLAVFVLGIAFWGNAVASTCAFLTLSLLELLHAFNVRSGAFNRTLLITELVGVLSTVLLAALPPLASVFGLTPLSLVQWLLVMAASLCILPAGWAWRRMRRARCFKGRRRCSPVRGSIG</sequence>
<gene>
    <name evidence="12" type="ORF">H9964_06125</name>
</gene>
<organism evidence="12 13">
    <name type="scientific">Candidatus Gallimonas intestinavium</name>
    <dbReference type="NCBI Taxonomy" id="2838603"/>
    <lineage>
        <taxon>Bacteria</taxon>
        <taxon>Bacillati</taxon>
        <taxon>Bacillota</taxon>
        <taxon>Clostridia</taxon>
        <taxon>Candidatus Gallimonas</taxon>
    </lineage>
</organism>
<evidence type="ECO:0000256" key="3">
    <source>
        <dbReference type="ARBA" id="ARBA00022692"/>
    </source>
</evidence>
<evidence type="ECO:0000259" key="11">
    <source>
        <dbReference type="SMART" id="SM00831"/>
    </source>
</evidence>
<name>A0A9D2G4Q7_9FIRM</name>
<dbReference type="GO" id="GO:0005524">
    <property type="term" value="F:ATP binding"/>
    <property type="evidence" value="ECO:0007669"/>
    <property type="project" value="UniProtKB-KW"/>
</dbReference>
<dbReference type="Pfam" id="PF00690">
    <property type="entry name" value="Cation_ATPase_N"/>
    <property type="match status" value="1"/>
</dbReference>
<keyword evidence="3 10" id="KW-0812">Transmembrane</keyword>
<protein>
    <submittedName>
        <fullName evidence="12">Cation-translocating P-type ATPase</fullName>
    </submittedName>
</protein>